<keyword evidence="3" id="KW-1185">Reference proteome</keyword>
<dbReference type="Proteomes" id="UP000662754">
    <property type="component" value="Segment"/>
</dbReference>
<accession>A0A873WJU0</accession>
<name>A0A873WJU0_9CAUD</name>
<organism evidence="2 3">
    <name type="scientific">Synechococcus phage S-H9-2</name>
    <dbReference type="NCBI Taxonomy" id="2783669"/>
    <lineage>
        <taxon>Viruses</taxon>
        <taxon>Duplodnaviria</taxon>
        <taxon>Heunggongvirae</taxon>
        <taxon>Uroviricota</taxon>
        <taxon>Caudoviricetes</taxon>
        <taxon>Pantevenvirales</taxon>
        <taxon>Kyanoviridae</taxon>
        <taxon>Yushanluvirus</taxon>
        <taxon>Yushanluvirus satich</taxon>
    </lineage>
</organism>
<dbReference type="GeneID" id="77945490"/>
<dbReference type="EMBL" id="MW147367">
    <property type="protein sequence ID" value="QPB08335.1"/>
    <property type="molecule type" value="Genomic_DNA"/>
</dbReference>
<feature type="compositionally biased region" description="Basic and acidic residues" evidence="1">
    <location>
        <begin position="218"/>
        <end position="231"/>
    </location>
</feature>
<protein>
    <submittedName>
        <fullName evidence="2">Peptidase</fullName>
    </submittedName>
</protein>
<evidence type="ECO:0000256" key="1">
    <source>
        <dbReference type="SAM" id="MobiDB-lite"/>
    </source>
</evidence>
<evidence type="ECO:0000313" key="2">
    <source>
        <dbReference type="EMBL" id="QPB08335.1"/>
    </source>
</evidence>
<sequence>MSTQEIKGNLARLLATENLVVEHKSVSTASFDVDNRILTLPNWDRASNVVYDLLVGHEVGHALYTPVWDNFSCPRDYVNVTEDARIEKLMKRRYPGLRKTFYCGYSELNGEDFFGIADEDLDVLNYIDRVNLHFKIGTAGVTINFAPDEQELVDECAAAETFDEAVAVAEKMWKLAKQQQKEMEQLADIPQSGGDGRSDSSETQNIGGEQPEQQEGESMTHEEMLEEAERREEEDEEVPGSAGGDISESMTQESFDRASQGLSNRYSGRTTYVDIPKFNPDDFVVDWTTIHDWIDECSDSECDYSFPDGEYNSFKKSIQKEVNYLVKEFECKKSADAYSRAMTSRTGVLDTSKLHTYKFNEDLFKKVTIIPEGKNHGMLFILDWSGSMGTVMLPTIKQLLTLAMFCKKVGIPFEVYAFSNEWIPAERVIAGKTAEISNEEYYSYKDHVKKNEVCINKSFFRMLNIISSRSNSKNFDRQCRNLWREVFSMCYYVSYQSTIGMGLSGTPLNESIMVMKDIIPQFKKSTGVNKVNLMILTDGEGCGTGYGAEVIGYDGDSTRIAVRRIESGDVVLRDRKLGRMYARNNGFTEATNLFIQNLKENNPGVNVMGFRIIESSGLTNFYQRYCINDYDSQQQLQKQWKKEKSAVLPNPIAYDALYAIHAKATNMEDTELEVDAGASKTQVRSAFRKMLSKKQNNKKILSSFITLIS</sequence>
<dbReference type="KEGG" id="vg:77945490"/>
<proteinExistence type="predicted"/>
<reference evidence="2" key="1">
    <citation type="submission" date="2020-10" db="EMBL/GenBank/DDBJ databases">
        <title>The Isolation and Genome Sequence of a Novel Cyanophage S-H9-2 from the Yellow Sea, China.</title>
        <authorList>
            <person name="Jiang T."/>
            <person name="Luo L."/>
        </authorList>
    </citation>
    <scope>NUCLEOTIDE SEQUENCE</scope>
</reference>
<dbReference type="RefSeq" id="YP_010669320.1">
    <property type="nucleotide sequence ID" value="NC_070960.1"/>
</dbReference>
<feature type="region of interest" description="Disordered" evidence="1">
    <location>
        <begin position="182"/>
        <end position="263"/>
    </location>
</feature>
<feature type="compositionally biased region" description="Low complexity" evidence="1">
    <location>
        <begin position="207"/>
        <end position="217"/>
    </location>
</feature>
<evidence type="ECO:0000313" key="3">
    <source>
        <dbReference type="Proteomes" id="UP000662754"/>
    </source>
</evidence>